<dbReference type="AlphaFoldDB" id="A0AAD6DG94"/>
<reference evidence="10 11" key="1">
    <citation type="journal article" date="2023" name="IMA Fungus">
        <title>Comparative genomic study of the Penicillium genus elucidates a diverse pangenome and 15 lateral gene transfer events.</title>
        <authorList>
            <person name="Petersen C."/>
            <person name="Sorensen T."/>
            <person name="Nielsen M.R."/>
            <person name="Sondergaard T.E."/>
            <person name="Sorensen J.L."/>
            <person name="Fitzpatrick D.A."/>
            <person name="Frisvad J.C."/>
            <person name="Nielsen K.L."/>
        </authorList>
    </citation>
    <scope>NUCLEOTIDE SEQUENCE [LARGE SCALE GENOMIC DNA]</scope>
    <source>
        <strain evidence="10 11">IBT 29057</strain>
    </source>
</reference>
<dbReference type="GO" id="GO:0003676">
    <property type="term" value="F:nucleic acid binding"/>
    <property type="evidence" value="ECO:0007669"/>
    <property type="project" value="InterPro"/>
</dbReference>
<dbReference type="InterPro" id="IPR012337">
    <property type="entry name" value="RNaseH-like_sf"/>
</dbReference>
<accession>A0AAD6DG94</accession>
<evidence type="ECO:0000256" key="3">
    <source>
        <dbReference type="ARBA" id="ARBA00012180"/>
    </source>
</evidence>
<dbReference type="EMBL" id="JAQJAC010000006">
    <property type="protein sequence ID" value="KAJ5580412.1"/>
    <property type="molecule type" value="Genomic_DNA"/>
</dbReference>
<evidence type="ECO:0000256" key="6">
    <source>
        <dbReference type="ARBA" id="ARBA00022759"/>
    </source>
</evidence>
<dbReference type="Proteomes" id="UP001216150">
    <property type="component" value="Unassembled WGS sequence"/>
</dbReference>
<evidence type="ECO:0000256" key="2">
    <source>
        <dbReference type="ARBA" id="ARBA00005300"/>
    </source>
</evidence>
<keyword evidence="7" id="KW-0378">Hydrolase</keyword>
<dbReference type="PANTHER" id="PTHR10642">
    <property type="entry name" value="RIBONUCLEASE H1"/>
    <property type="match status" value="1"/>
</dbReference>
<evidence type="ECO:0000313" key="10">
    <source>
        <dbReference type="EMBL" id="KAJ5580412.1"/>
    </source>
</evidence>
<keyword evidence="4" id="KW-0540">Nuclease</keyword>
<evidence type="ECO:0000313" key="11">
    <source>
        <dbReference type="Proteomes" id="UP001216150"/>
    </source>
</evidence>
<keyword evidence="6" id="KW-0255">Endonuclease</keyword>
<proteinExistence type="inferred from homology"/>
<dbReference type="Pfam" id="PF00075">
    <property type="entry name" value="RNase_H"/>
    <property type="match status" value="1"/>
</dbReference>
<dbReference type="InterPro" id="IPR036397">
    <property type="entry name" value="RNaseH_sf"/>
</dbReference>
<gene>
    <name evidence="10" type="ORF">N7450_006713</name>
</gene>
<keyword evidence="11" id="KW-1185">Reference proteome</keyword>
<evidence type="ECO:0000256" key="4">
    <source>
        <dbReference type="ARBA" id="ARBA00022722"/>
    </source>
</evidence>
<dbReference type="GO" id="GO:0004523">
    <property type="term" value="F:RNA-DNA hybrid ribonuclease activity"/>
    <property type="evidence" value="ECO:0007669"/>
    <property type="project" value="UniProtKB-EC"/>
</dbReference>
<feature type="domain" description="RNase H type-1" evidence="9">
    <location>
        <begin position="80"/>
        <end position="241"/>
    </location>
</feature>
<dbReference type="PANTHER" id="PTHR10642:SF26">
    <property type="entry name" value="RIBONUCLEASE H1"/>
    <property type="match status" value="1"/>
</dbReference>
<feature type="compositionally biased region" description="Basic and acidic residues" evidence="8">
    <location>
        <begin position="11"/>
        <end position="31"/>
    </location>
</feature>
<dbReference type="EC" id="3.1.26.4" evidence="3"/>
<evidence type="ECO:0000256" key="7">
    <source>
        <dbReference type="ARBA" id="ARBA00022801"/>
    </source>
</evidence>
<name>A0AAD6DG94_9EURO</name>
<comment type="catalytic activity">
    <reaction evidence="1">
        <text>Endonucleolytic cleavage to 5'-phosphomonoester.</text>
        <dbReference type="EC" id="3.1.26.4"/>
    </reaction>
</comment>
<protein>
    <recommendedName>
        <fullName evidence="3">ribonuclease H</fullName>
        <ecNumber evidence="3">3.1.26.4</ecNumber>
    </recommendedName>
</protein>
<evidence type="ECO:0000256" key="1">
    <source>
        <dbReference type="ARBA" id="ARBA00000077"/>
    </source>
</evidence>
<feature type="region of interest" description="Disordered" evidence="8">
    <location>
        <begin position="1"/>
        <end position="31"/>
    </location>
</feature>
<comment type="similarity">
    <text evidence="2">Belongs to the RNase H family.</text>
</comment>
<evidence type="ECO:0000259" key="9">
    <source>
        <dbReference type="PROSITE" id="PS50879"/>
    </source>
</evidence>
<feature type="compositionally biased region" description="Basic residues" evidence="8">
    <location>
        <begin position="1"/>
        <end position="10"/>
    </location>
</feature>
<evidence type="ECO:0000256" key="8">
    <source>
        <dbReference type="SAM" id="MobiDB-lite"/>
    </source>
</evidence>
<dbReference type="GO" id="GO:0046872">
    <property type="term" value="F:metal ion binding"/>
    <property type="evidence" value="ECO:0007669"/>
    <property type="project" value="UniProtKB-KW"/>
</dbReference>
<dbReference type="CDD" id="cd13934">
    <property type="entry name" value="RNase_H_Dikarya_like"/>
    <property type="match status" value="1"/>
</dbReference>
<keyword evidence="5" id="KW-0479">Metal-binding</keyword>
<dbReference type="SUPFAM" id="SSF53098">
    <property type="entry name" value="Ribonuclease H-like"/>
    <property type="match status" value="1"/>
</dbReference>
<organism evidence="10 11">
    <name type="scientific">Penicillium hetheringtonii</name>
    <dbReference type="NCBI Taxonomy" id="911720"/>
    <lineage>
        <taxon>Eukaryota</taxon>
        <taxon>Fungi</taxon>
        <taxon>Dikarya</taxon>
        <taxon>Ascomycota</taxon>
        <taxon>Pezizomycotina</taxon>
        <taxon>Eurotiomycetes</taxon>
        <taxon>Eurotiomycetidae</taxon>
        <taxon>Eurotiales</taxon>
        <taxon>Aspergillaceae</taxon>
        <taxon>Penicillium</taxon>
    </lineage>
</organism>
<sequence length="256" mass="29699">MSRPDSRRHRPDAERHRPDAEDDYYRPDTEFRGRPVAGTGAVLPTKFWPQRADDEPMTIFQPRQFCLGSNYVFRHTHIHMSNQLLILTDGSCSNNGIPDARGGCSFIYGPQLESDGNYARKHFRLENKGPFGEPYPQTSNRAELRAVIAALRYRNWARENFNSIVVATDSEYVSDGVTKWIRRWLHNGWRTRSGPVENIDLWQCLLGDVERLWDSAIQVLFWRIPRNLNQDADGLARTATHLPEQHDFVDHVDYSF</sequence>
<dbReference type="InterPro" id="IPR050092">
    <property type="entry name" value="RNase_H"/>
</dbReference>
<dbReference type="Gene3D" id="3.30.420.10">
    <property type="entry name" value="Ribonuclease H-like superfamily/Ribonuclease H"/>
    <property type="match status" value="1"/>
</dbReference>
<dbReference type="PROSITE" id="PS50879">
    <property type="entry name" value="RNASE_H_1"/>
    <property type="match status" value="1"/>
</dbReference>
<dbReference type="InterPro" id="IPR002156">
    <property type="entry name" value="RNaseH_domain"/>
</dbReference>
<dbReference type="GO" id="GO:0043137">
    <property type="term" value="P:DNA replication, removal of RNA primer"/>
    <property type="evidence" value="ECO:0007669"/>
    <property type="project" value="TreeGrafter"/>
</dbReference>
<evidence type="ECO:0000256" key="5">
    <source>
        <dbReference type="ARBA" id="ARBA00022723"/>
    </source>
</evidence>
<comment type="caution">
    <text evidence="10">The sequence shown here is derived from an EMBL/GenBank/DDBJ whole genome shotgun (WGS) entry which is preliminary data.</text>
</comment>